<feature type="transmembrane region" description="Helical" evidence="5">
    <location>
        <begin position="226"/>
        <end position="249"/>
    </location>
</feature>
<comment type="caution">
    <text evidence="7">The sequence shown here is derived from an EMBL/GenBank/DDBJ whole genome shotgun (WGS) entry which is preliminary data.</text>
</comment>
<protein>
    <recommendedName>
        <fullName evidence="2">histidine kinase</fullName>
        <ecNumber evidence="2">2.7.13.3</ecNumber>
    </recommendedName>
</protein>
<gene>
    <name evidence="7" type="ORF">DSM19430T_11050</name>
</gene>
<dbReference type="CDD" id="cd00082">
    <property type="entry name" value="HisKA"/>
    <property type="match status" value="1"/>
</dbReference>
<dbReference type="PANTHER" id="PTHR43065">
    <property type="entry name" value="SENSOR HISTIDINE KINASE"/>
    <property type="match status" value="1"/>
</dbReference>
<dbReference type="Pfam" id="PF00512">
    <property type="entry name" value="HisKA"/>
    <property type="match status" value="1"/>
</dbReference>
<keyword evidence="8" id="KW-1185">Reference proteome</keyword>
<dbReference type="AlphaFoldDB" id="A0A7J0BTB8"/>
<keyword evidence="5" id="KW-0812">Transmembrane</keyword>
<feature type="coiled-coil region" evidence="4">
    <location>
        <begin position="249"/>
        <end position="276"/>
    </location>
</feature>
<dbReference type="Gene3D" id="3.30.565.10">
    <property type="entry name" value="Histidine kinase-like ATPase, C-terminal domain"/>
    <property type="match status" value="1"/>
</dbReference>
<keyword evidence="4" id="KW-0175">Coiled coil</keyword>
<dbReference type="Pfam" id="PF02518">
    <property type="entry name" value="HATPase_c"/>
    <property type="match status" value="1"/>
</dbReference>
<evidence type="ECO:0000256" key="4">
    <source>
        <dbReference type="SAM" id="Coils"/>
    </source>
</evidence>
<comment type="catalytic activity">
    <reaction evidence="1">
        <text>ATP + protein L-histidine = ADP + protein N-phospho-L-histidine.</text>
        <dbReference type="EC" id="2.7.13.3"/>
    </reaction>
</comment>
<dbReference type="SMART" id="SM00388">
    <property type="entry name" value="HisKA"/>
    <property type="match status" value="1"/>
</dbReference>
<dbReference type="EC" id="2.7.13.3" evidence="2"/>
<dbReference type="InterPro" id="IPR003661">
    <property type="entry name" value="HisK_dim/P_dom"/>
</dbReference>
<dbReference type="EMBL" id="BLVP01000006">
    <property type="protein sequence ID" value="GFM36421.1"/>
    <property type="molecule type" value="Genomic_DNA"/>
</dbReference>
<evidence type="ECO:0000259" key="6">
    <source>
        <dbReference type="PROSITE" id="PS50109"/>
    </source>
</evidence>
<dbReference type="PRINTS" id="PR00344">
    <property type="entry name" value="BCTRLSENSOR"/>
</dbReference>
<dbReference type="Proteomes" id="UP000503820">
    <property type="component" value="Unassembled WGS sequence"/>
</dbReference>
<evidence type="ECO:0000256" key="1">
    <source>
        <dbReference type="ARBA" id="ARBA00000085"/>
    </source>
</evidence>
<evidence type="ECO:0000313" key="7">
    <source>
        <dbReference type="EMBL" id="GFM36421.1"/>
    </source>
</evidence>
<dbReference type="SUPFAM" id="SSF47384">
    <property type="entry name" value="Homodimeric domain of signal transducing histidine kinase"/>
    <property type="match status" value="1"/>
</dbReference>
<feature type="domain" description="Histidine kinase" evidence="6">
    <location>
        <begin position="285"/>
        <end position="491"/>
    </location>
</feature>
<keyword evidence="5" id="KW-0472">Membrane</keyword>
<evidence type="ECO:0000313" key="8">
    <source>
        <dbReference type="Proteomes" id="UP000503820"/>
    </source>
</evidence>
<sequence>MSHKQSTDQAPLGFAKFLSWTSLILILISSLGLSVIISNSARTSLLQKQKEFATLLAENLNHQIYRRFFQPHRLGLGPINLHNTEQYERLDQVVQSVVHGLQVDSMRLYDTSKAVVYALNKEDLGSTAHAGLAVSRALSEKVHSFEIESSLTPLEAMFDFDMPPRSFILRTTFPLRDRHRAILVREDDGGVMLGLQEITDEREQPVIAVLEVTQDITADYAEVVSLQWLIVGTSMVSSLLLFVLLVTFIRRSERVLSERMQEKERLERELHQSEKLASMGRVVSSIAHEIRNPLGIISSSAELLLKRPNTDTLTQKILSAIHDEAKRLSKTVQEFLDYARPKVPSKNLVDVALVLDQALGFLEGELSRHEVEVERGYVQGLFVLGDKDLLYRAFYNIITNALQAITGKGRIRIVGGVHGADVLVTFTDSGCGFDMANLDKMLDPFFTTKDDGTGLGLAIVNSIITSHGGDMFLSNAEEGGAIVRVRLPAEKSARKD</sequence>
<proteinExistence type="predicted"/>
<dbReference type="Gene3D" id="1.10.287.130">
    <property type="match status" value="1"/>
</dbReference>
<keyword evidence="7" id="KW-0808">Transferase</keyword>
<reference evidence="7 8" key="1">
    <citation type="submission" date="2020-05" db="EMBL/GenBank/DDBJ databases">
        <title>Draft genome sequence of Desulfovibrio psychrotolerans JS1T.</title>
        <authorList>
            <person name="Ueno A."/>
            <person name="Tamazawa S."/>
            <person name="Tamamura S."/>
            <person name="Murakami T."/>
            <person name="Kiyama T."/>
            <person name="Inomata H."/>
            <person name="Amano Y."/>
            <person name="Miyakawa K."/>
            <person name="Tamaki H."/>
            <person name="Naganuma T."/>
            <person name="Kaneko K."/>
        </authorList>
    </citation>
    <scope>NUCLEOTIDE SEQUENCE [LARGE SCALE GENOMIC DNA]</scope>
    <source>
        <strain evidence="7 8">JS1</strain>
    </source>
</reference>
<name>A0A7J0BTB8_9BACT</name>
<evidence type="ECO:0000256" key="2">
    <source>
        <dbReference type="ARBA" id="ARBA00012438"/>
    </source>
</evidence>
<dbReference type="SUPFAM" id="SSF55874">
    <property type="entry name" value="ATPase domain of HSP90 chaperone/DNA topoisomerase II/histidine kinase"/>
    <property type="match status" value="1"/>
</dbReference>
<organism evidence="7 8">
    <name type="scientific">Desulfovibrio psychrotolerans</name>
    <dbReference type="NCBI Taxonomy" id="415242"/>
    <lineage>
        <taxon>Bacteria</taxon>
        <taxon>Pseudomonadati</taxon>
        <taxon>Thermodesulfobacteriota</taxon>
        <taxon>Desulfovibrionia</taxon>
        <taxon>Desulfovibrionales</taxon>
        <taxon>Desulfovibrionaceae</taxon>
        <taxon>Desulfovibrio</taxon>
    </lineage>
</organism>
<keyword evidence="7" id="KW-0418">Kinase</keyword>
<keyword evidence="5" id="KW-1133">Transmembrane helix</keyword>
<accession>A0A7J0BTB8</accession>
<dbReference type="RefSeq" id="WP_243451279.1">
    <property type="nucleotide sequence ID" value="NZ_BLVP01000006.1"/>
</dbReference>
<evidence type="ECO:0000256" key="5">
    <source>
        <dbReference type="SAM" id="Phobius"/>
    </source>
</evidence>
<dbReference type="PROSITE" id="PS50109">
    <property type="entry name" value="HIS_KIN"/>
    <property type="match status" value="1"/>
</dbReference>
<dbReference type="GO" id="GO:0000155">
    <property type="term" value="F:phosphorelay sensor kinase activity"/>
    <property type="evidence" value="ECO:0007669"/>
    <property type="project" value="InterPro"/>
</dbReference>
<evidence type="ECO:0000256" key="3">
    <source>
        <dbReference type="ARBA" id="ARBA00022553"/>
    </source>
</evidence>
<dbReference type="InterPro" id="IPR036890">
    <property type="entry name" value="HATPase_C_sf"/>
</dbReference>
<feature type="transmembrane region" description="Helical" evidence="5">
    <location>
        <begin position="12"/>
        <end position="37"/>
    </location>
</feature>
<dbReference type="InterPro" id="IPR005467">
    <property type="entry name" value="His_kinase_dom"/>
</dbReference>
<dbReference type="InterPro" id="IPR036097">
    <property type="entry name" value="HisK_dim/P_sf"/>
</dbReference>
<dbReference type="InterPro" id="IPR004358">
    <property type="entry name" value="Sig_transdc_His_kin-like_C"/>
</dbReference>
<dbReference type="SMART" id="SM00387">
    <property type="entry name" value="HATPase_c"/>
    <property type="match status" value="1"/>
</dbReference>
<dbReference type="InterPro" id="IPR003594">
    <property type="entry name" value="HATPase_dom"/>
</dbReference>
<dbReference type="PANTHER" id="PTHR43065:SF47">
    <property type="match status" value="1"/>
</dbReference>
<keyword evidence="3" id="KW-0597">Phosphoprotein</keyword>